<evidence type="ECO:0000256" key="1">
    <source>
        <dbReference type="ARBA" id="ARBA00004651"/>
    </source>
</evidence>
<reference evidence="7 8" key="1">
    <citation type="submission" date="2019-06" db="EMBL/GenBank/DDBJ databases">
        <title>Sequencing the genomes of 1000 actinobacteria strains.</title>
        <authorList>
            <person name="Klenk H.-P."/>
        </authorList>
    </citation>
    <scope>NUCLEOTIDE SEQUENCE [LARGE SCALE GENOMIC DNA]</scope>
    <source>
        <strain evidence="7 8">DSM 102200</strain>
    </source>
</reference>
<accession>A0A543CLI0</accession>
<sequence>MTTTADAQPGPTTAPEPYPLRWIALFVLLAAEVMDLLDALITNIAAPSIRADIGGSASTIQWLGAAYTLAMAIGLITGGRLGDIVGRRRMFIIGALGFTAGSLLCAVSQSPEMLIAFRGVQGIFGAVMLPQGLGLIKEMFSEKEMASAFGMFGPVMGLSSIGGPILAGWLIDADYFGTGWRMIFLINLPLGLLAVAGGLKFLPESRAARPPRLDLVGVVLAGLASLLVIYPLVQGRELGWPAWTFVSMAAAVAVFGLFGWYEARKHRAGGDPLVMPSLFRKRGFTGGLIVGMVFFAGISGFSLVFSLFTQLGLGYSPLKAGLAGVPWSVGMIAGFGAAQAVQKFGRKVIHGGVVVMAGGVACVVATLHLAGIGVTPWQLTPALVLTGLGMGVLMAPFFDIVLAGVEAHETGSASGTLTAVQQLGSALGVAVLGTLFFGILGGHVAAAADAVAPKTLAAAGVSGPARDHLVVALRTCGHDRAAAKDQDVVPGSCVRLEDELRTAPAPVRRAVAQAAEVSAKRGFSNAMKLTLWVEVGLLGLTFAAAFLLPLRARPQE</sequence>
<dbReference type="GO" id="GO:0005886">
    <property type="term" value="C:plasma membrane"/>
    <property type="evidence" value="ECO:0007669"/>
    <property type="project" value="UniProtKB-SubCell"/>
</dbReference>
<feature type="transmembrane region" description="Helical" evidence="5">
    <location>
        <begin position="115"/>
        <end position="136"/>
    </location>
</feature>
<name>A0A543CLI0_9ACTN</name>
<feature type="domain" description="Major facilitator superfamily (MFS) profile" evidence="6">
    <location>
        <begin position="24"/>
        <end position="466"/>
    </location>
</feature>
<protein>
    <submittedName>
        <fullName evidence="7">EmrB/QacA subfamily drug resistance transporter</fullName>
    </submittedName>
</protein>
<evidence type="ECO:0000256" key="5">
    <source>
        <dbReference type="SAM" id="Phobius"/>
    </source>
</evidence>
<keyword evidence="8" id="KW-1185">Reference proteome</keyword>
<organism evidence="7 8">
    <name type="scientific">Actinoallomurus bryophytorum</name>
    <dbReference type="NCBI Taxonomy" id="1490222"/>
    <lineage>
        <taxon>Bacteria</taxon>
        <taxon>Bacillati</taxon>
        <taxon>Actinomycetota</taxon>
        <taxon>Actinomycetes</taxon>
        <taxon>Streptosporangiales</taxon>
        <taxon>Thermomonosporaceae</taxon>
        <taxon>Actinoallomurus</taxon>
    </lineage>
</organism>
<feature type="transmembrane region" description="Helical" evidence="5">
    <location>
        <begin position="320"/>
        <end position="341"/>
    </location>
</feature>
<dbReference type="InterPro" id="IPR036259">
    <property type="entry name" value="MFS_trans_sf"/>
</dbReference>
<feature type="transmembrane region" description="Helical" evidence="5">
    <location>
        <begin position="382"/>
        <end position="405"/>
    </location>
</feature>
<dbReference type="InterPro" id="IPR011701">
    <property type="entry name" value="MFS"/>
</dbReference>
<keyword evidence="4 5" id="KW-0472">Membrane</keyword>
<dbReference type="RefSeq" id="WP_141956625.1">
    <property type="nucleotide sequence ID" value="NZ_VFOZ01000001.1"/>
</dbReference>
<evidence type="ECO:0000256" key="3">
    <source>
        <dbReference type="ARBA" id="ARBA00022989"/>
    </source>
</evidence>
<dbReference type="InterPro" id="IPR020846">
    <property type="entry name" value="MFS_dom"/>
</dbReference>
<evidence type="ECO:0000259" key="6">
    <source>
        <dbReference type="PROSITE" id="PS50850"/>
    </source>
</evidence>
<evidence type="ECO:0000313" key="7">
    <source>
        <dbReference type="EMBL" id="TQL97964.1"/>
    </source>
</evidence>
<evidence type="ECO:0000256" key="2">
    <source>
        <dbReference type="ARBA" id="ARBA00022692"/>
    </source>
</evidence>
<dbReference type="AlphaFoldDB" id="A0A543CLI0"/>
<evidence type="ECO:0000313" key="8">
    <source>
        <dbReference type="Proteomes" id="UP000316096"/>
    </source>
</evidence>
<dbReference type="CDD" id="cd17321">
    <property type="entry name" value="MFS_MMR_MDR_like"/>
    <property type="match status" value="1"/>
</dbReference>
<dbReference type="PROSITE" id="PS50850">
    <property type="entry name" value="MFS"/>
    <property type="match status" value="1"/>
</dbReference>
<dbReference type="OrthoDB" id="783189at2"/>
<dbReference type="PANTHER" id="PTHR42718">
    <property type="entry name" value="MAJOR FACILITATOR SUPERFAMILY MULTIDRUG TRANSPORTER MFSC"/>
    <property type="match status" value="1"/>
</dbReference>
<dbReference type="Proteomes" id="UP000316096">
    <property type="component" value="Unassembled WGS sequence"/>
</dbReference>
<feature type="transmembrane region" description="Helical" evidence="5">
    <location>
        <begin position="22"/>
        <end position="46"/>
    </location>
</feature>
<comment type="caution">
    <text evidence="7">The sequence shown here is derived from an EMBL/GenBank/DDBJ whole genome shotgun (WGS) entry which is preliminary data.</text>
</comment>
<feature type="transmembrane region" description="Helical" evidence="5">
    <location>
        <begin position="183"/>
        <end position="203"/>
    </location>
</feature>
<dbReference type="GO" id="GO:0022857">
    <property type="term" value="F:transmembrane transporter activity"/>
    <property type="evidence" value="ECO:0007669"/>
    <property type="project" value="InterPro"/>
</dbReference>
<dbReference type="PANTHER" id="PTHR42718:SF39">
    <property type="entry name" value="ACTINORHODIN TRANSPORTER-RELATED"/>
    <property type="match status" value="1"/>
</dbReference>
<dbReference type="SUPFAM" id="SSF103473">
    <property type="entry name" value="MFS general substrate transporter"/>
    <property type="match status" value="1"/>
</dbReference>
<dbReference type="EMBL" id="VFOZ01000001">
    <property type="protein sequence ID" value="TQL97964.1"/>
    <property type="molecule type" value="Genomic_DNA"/>
</dbReference>
<keyword evidence="2 5" id="KW-0812">Transmembrane</keyword>
<dbReference type="Pfam" id="PF07690">
    <property type="entry name" value="MFS_1"/>
    <property type="match status" value="1"/>
</dbReference>
<feature type="transmembrane region" description="Helical" evidence="5">
    <location>
        <begin position="58"/>
        <end position="78"/>
    </location>
</feature>
<feature type="transmembrane region" description="Helical" evidence="5">
    <location>
        <begin position="215"/>
        <end position="233"/>
    </location>
</feature>
<feature type="transmembrane region" description="Helical" evidence="5">
    <location>
        <begin position="148"/>
        <end position="171"/>
    </location>
</feature>
<feature type="transmembrane region" description="Helical" evidence="5">
    <location>
        <begin position="90"/>
        <end position="109"/>
    </location>
</feature>
<keyword evidence="3 5" id="KW-1133">Transmembrane helix</keyword>
<evidence type="ECO:0000256" key="4">
    <source>
        <dbReference type="ARBA" id="ARBA00023136"/>
    </source>
</evidence>
<feature type="transmembrane region" description="Helical" evidence="5">
    <location>
        <begin position="245"/>
        <end position="263"/>
    </location>
</feature>
<feature type="transmembrane region" description="Helical" evidence="5">
    <location>
        <begin position="284"/>
        <end position="308"/>
    </location>
</feature>
<feature type="transmembrane region" description="Helical" evidence="5">
    <location>
        <begin position="426"/>
        <end position="446"/>
    </location>
</feature>
<feature type="transmembrane region" description="Helical" evidence="5">
    <location>
        <begin position="529"/>
        <end position="550"/>
    </location>
</feature>
<comment type="subcellular location">
    <subcellularLocation>
        <location evidence="1">Cell membrane</location>
        <topology evidence="1">Multi-pass membrane protein</topology>
    </subcellularLocation>
</comment>
<proteinExistence type="predicted"/>
<feature type="transmembrane region" description="Helical" evidence="5">
    <location>
        <begin position="348"/>
        <end position="370"/>
    </location>
</feature>
<gene>
    <name evidence="7" type="ORF">FB559_3576</name>
</gene>
<dbReference type="Gene3D" id="1.20.1250.20">
    <property type="entry name" value="MFS general substrate transporter like domains"/>
    <property type="match status" value="2"/>
</dbReference>